<dbReference type="EnsemblPlants" id="AES95559">
    <property type="protein sequence ID" value="AES95559"/>
    <property type="gene ID" value="MTR_5g026830"/>
</dbReference>
<feature type="region of interest" description="Disordered" evidence="1">
    <location>
        <begin position="21"/>
        <end position="52"/>
    </location>
</feature>
<accession>G7K6T9</accession>
<protein>
    <recommendedName>
        <fullName evidence="5">F-box protein interaction domain protein</fullName>
    </recommendedName>
</protein>
<dbReference type="HOGENOM" id="CLU_977848_0_0_1"/>
<evidence type="ECO:0000313" key="2">
    <source>
        <dbReference type="EMBL" id="AES95559.1"/>
    </source>
</evidence>
<evidence type="ECO:0000313" key="4">
    <source>
        <dbReference type="Proteomes" id="UP000002051"/>
    </source>
</evidence>
<sequence length="285" mass="32690">MKAETAAAAAKIIKNFAITASTKQRQNSKNSNISPSTPSTLHHRSNKPHPSENNLWYRFEVHVRVTNSPSGSERHDQTVHLSTIEETTSINNHLSIVSGKHLRVSTTLPSDLILEILCRLPVKFILRFQCKQLRVSATRNLHFLNYTRKIFGEPFRIIFLESYQKISPPNLEGVDVRNLSALGVLRDCLCVTTTSDDVWVMKEYGNKESWTKLFTIPYMRDPSKRDVFPKAVYIFEDDQVLLKFMNDFDLNLILYNPRSRTLKANNFKDIPEVCVESLVSPCSLY</sequence>
<organism evidence="2 4">
    <name type="scientific">Medicago truncatula</name>
    <name type="common">Barrel medic</name>
    <name type="synonym">Medicago tribuloides</name>
    <dbReference type="NCBI Taxonomy" id="3880"/>
    <lineage>
        <taxon>Eukaryota</taxon>
        <taxon>Viridiplantae</taxon>
        <taxon>Streptophyta</taxon>
        <taxon>Embryophyta</taxon>
        <taxon>Tracheophyta</taxon>
        <taxon>Spermatophyta</taxon>
        <taxon>Magnoliopsida</taxon>
        <taxon>eudicotyledons</taxon>
        <taxon>Gunneridae</taxon>
        <taxon>Pentapetalae</taxon>
        <taxon>rosids</taxon>
        <taxon>fabids</taxon>
        <taxon>Fabales</taxon>
        <taxon>Fabaceae</taxon>
        <taxon>Papilionoideae</taxon>
        <taxon>50 kb inversion clade</taxon>
        <taxon>NPAAA clade</taxon>
        <taxon>Hologalegina</taxon>
        <taxon>IRL clade</taxon>
        <taxon>Trifolieae</taxon>
        <taxon>Medicago</taxon>
    </lineage>
</organism>
<evidence type="ECO:0000256" key="1">
    <source>
        <dbReference type="SAM" id="MobiDB-lite"/>
    </source>
</evidence>
<gene>
    <name evidence="2" type="ordered locus">MTR_5g026830</name>
</gene>
<feature type="compositionally biased region" description="Polar residues" evidence="1">
    <location>
        <begin position="21"/>
        <end position="40"/>
    </location>
</feature>
<proteinExistence type="predicted"/>
<dbReference type="Proteomes" id="UP000002051">
    <property type="component" value="Chromosome 5"/>
</dbReference>
<dbReference type="EMBL" id="CM001221">
    <property type="protein sequence ID" value="AES95559.1"/>
    <property type="molecule type" value="Genomic_DNA"/>
</dbReference>
<evidence type="ECO:0000313" key="3">
    <source>
        <dbReference type="EnsemblPlants" id="AES95559"/>
    </source>
</evidence>
<dbReference type="PaxDb" id="3880-AES95559"/>
<name>G7K6T9_MEDTR</name>
<keyword evidence="4" id="KW-1185">Reference proteome</keyword>
<reference evidence="2 4" key="1">
    <citation type="journal article" date="2011" name="Nature">
        <title>The Medicago genome provides insight into the evolution of rhizobial symbioses.</title>
        <authorList>
            <person name="Young N.D."/>
            <person name="Debelle F."/>
            <person name="Oldroyd G.E."/>
            <person name="Geurts R."/>
            <person name="Cannon S.B."/>
            <person name="Udvardi M.K."/>
            <person name="Benedito V.A."/>
            <person name="Mayer K.F."/>
            <person name="Gouzy J."/>
            <person name="Schoof H."/>
            <person name="Van de Peer Y."/>
            <person name="Proost S."/>
            <person name="Cook D.R."/>
            <person name="Meyers B.C."/>
            <person name="Spannagl M."/>
            <person name="Cheung F."/>
            <person name="De Mita S."/>
            <person name="Krishnakumar V."/>
            <person name="Gundlach H."/>
            <person name="Zhou S."/>
            <person name="Mudge J."/>
            <person name="Bharti A.K."/>
            <person name="Murray J.D."/>
            <person name="Naoumkina M.A."/>
            <person name="Rosen B."/>
            <person name="Silverstein K.A."/>
            <person name="Tang H."/>
            <person name="Rombauts S."/>
            <person name="Zhao P.X."/>
            <person name="Zhou P."/>
            <person name="Barbe V."/>
            <person name="Bardou P."/>
            <person name="Bechner M."/>
            <person name="Bellec A."/>
            <person name="Berger A."/>
            <person name="Berges H."/>
            <person name="Bidwell S."/>
            <person name="Bisseling T."/>
            <person name="Choisne N."/>
            <person name="Couloux A."/>
            <person name="Denny R."/>
            <person name="Deshpande S."/>
            <person name="Dai X."/>
            <person name="Doyle J.J."/>
            <person name="Dudez A.M."/>
            <person name="Farmer A.D."/>
            <person name="Fouteau S."/>
            <person name="Franken C."/>
            <person name="Gibelin C."/>
            <person name="Gish J."/>
            <person name="Goldstein S."/>
            <person name="Gonzalez A.J."/>
            <person name="Green P.J."/>
            <person name="Hallab A."/>
            <person name="Hartog M."/>
            <person name="Hua A."/>
            <person name="Humphray S.J."/>
            <person name="Jeong D.H."/>
            <person name="Jing Y."/>
            <person name="Jocker A."/>
            <person name="Kenton S.M."/>
            <person name="Kim D.J."/>
            <person name="Klee K."/>
            <person name="Lai H."/>
            <person name="Lang C."/>
            <person name="Lin S."/>
            <person name="Macmil S.L."/>
            <person name="Magdelenat G."/>
            <person name="Matthews L."/>
            <person name="McCorrison J."/>
            <person name="Monaghan E.L."/>
            <person name="Mun J.H."/>
            <person name="Najar F.Z."/>
            <person name="Nicholson C."/>
            <person name="Noirot C."/>
            <person name="O'Bleness M."/>
            <person name="Paule C.R."/>
            <person name="Poulain J."/>
            <person name="Prion F."/>
            <person name="Qin B."/>
            <person name="Qu C."/>
            <person name="Retzel E.F."/>
            <person name="Riddle C."/>
            <person name="Sallet E."/>
            <person name="Samain S."/>
            <person name="Samson N."/>
            <person name="Sanders I."/>
            <person name="Saurat O."/>
            <person name="Scarpelli C."/>
            <person name="Schiex T."/>
            <person name="Segurens B."/>
            <person name="Severin A.J."/>
            <person name="Sherrier D.J."/>
            <person name="Shi R."/>
            <person name="Sims S."/>
            <person name="Singer S.R."/>
            <person name="Sinharoy S."/>
            <person name="Sterck L."/>
            <person name="Viollet A."/>
            <person name="Wang B.B."/>
            <person name="Wang K."/>
            <person name="Wang M."/>
            <person name="Wang X."/>
            <person name="Warfsmann J."/>
            <person name="Weissenbach J."/>
            <person name="White D.D."/>
            <person name="White J.D."/>
            <person name="Wiley G.B."/>
            <person name="Wincker P."/>
            <person name="Xing Y."/>
            <person name="Yang L."/>
            <person name="Yao Z."/>
            <person name="Ying F."/>
            <person name="Zhai J."/>
            <person name="Zhou L."/>
            <person name="Zuber A."/>
            <person name="Denarie J."/>
            <person name="Dixon R.A."/>
            <person name="May G.D."/>
            <person name="Schwartz D.C."/>
            <person name="Rogers J."/>
            <person name="Quetier F."/>
            <person name="Town C.D."/>
            <person name="Roe B.A."/>
        </authorList>
    </citation>
    <scope>NUCLEOTIDE SEQUENCE [LARGE SCALE GENOMIC DNA]</scope>
    <source>
        <strain evidence="2">A17</strain>
        <strain evidence="3 4">cv. Jemalong A17</strain>
    </source>
</reference>
<dbReference type="AlphaFoldDB" id="G7K6T9"/>
<evidence type="ECO:0008006" key="5">
    <source>
        <dbReference type="Google" id="ProtNLM"/>
    </source>
</evidence>
<reference evidence="2 4" key="2">
    <citation type="journal article" date="2014" name="BMC Genomics">
        <title>An improved genome release (version Mt4.0) for the model legume Medicago truncatula.</title>
        <authorList>
            <person name="Tang H."/>
            <person name="Krishnakumar V."/>
            <person name="Bidwell S."/>
            <person name="Rosen B."/>
            <person name="Chan A."/>
            <person name="Zhou S."/>
            <person name="Gentzbittel L."/>
            <person name="Childs K.L."/>
            <person name="Yandell M."/>
            <person name="Gundlach H."/>
            <person name="Mayer K.F."/>
            <person name="Schwartz D.C."/>
            <person name="Town C.D."/>
        </authorList>
    </citation>
    <scope>GENOME REANNOTATION</scope>
    <source>
        <strain evidence="3 4">cv. Jemalong A17</strain>
    </source>
</reference>
<reference evidence="3" key="3">
    <citation type="submission" date="2015-04" db="UniProtKB">
        <authorList>
            <consortium name="EnsemblPlants"/>
        </authorList>
    </citation>
    <scope>IDENTIFICATION</scope>
    <source>
        <strain evidence="3">cv. Jemalong A17</strain>
    </source>
</reference>